<keyword evidence="3" id="KW-1185">Reference proteome</keyword>
<name>A0AAN7KRP2_TRANT</name>
<feature type="region of interest" description="Disordered" evidence="1">
    <location>
        <begin position="69"/>
        <end position="125"/>
    </location>
</feature>
<sequence length="125" mass="13697">MAARGEMIPCMRADEIVIDDAVVGWVEVRDDGVMVRECQRWEDGDQALLRLSPVADQALPLELVAESEPIRGDQEATGLRSFTSGRARDGAGGTPAVAELTEEEEEKKRKEKAMAAERVMQVTPT</sequence>
<evidence type="ECO:0000256" key="1">
    <source>
        <dbReference type="SAM" id="MobiDB-lite"/>
    </source>
</evidence>
<organism evidence="2 3">
    <name type="scientific">Trapa natans</name>
    <name type="common">Water chestnut</name>
    <dbReference type="NCBI Taxonomy" id="22666"/>
    <lineage>
        <taxon>Eukaryota</taxon>
        <taxon>Viridiplantae</taxon>
        <taxon>Streptophyta</taxon>
        <taxon>Embryophyta</taxon>
        <taxon>Tracheophyta</taxon>
        <taxon>Spermatophyta</taxon>
        <taxon>Magnoliopsida</taxon>
        <taxon>eudicotyledons</taxon>
        <taxon>Gunneridae</taxon>
        <taxon>Pentapetalae</taxon>
        <taxon>rosids</taxon>
        <taxon>malvids</taxon>
        <taxon>Myrtales</taxon>
        <taxon>Lythraceae</taxon>
        <taxon>Trapa</taxon>
    </lineage>
</organism>
<feature type="compositionally biased region" description="Basic and acidic residues" evidence="1">
    <location>
        <begin position="106"/>
        <end position="115"/>
    </location>
</feature>
<dbReference type="AlphaFoldDB" id="A0AAN7KRP2"/>
<dbReference type="EMBL" id="JAXQNO010000020">
    <property type="protein sequence ID" value="KAK4772062.1"/>
    <property type="molecule type" value="Genomic_DNA"/>
</dbReference>
<comment type="caution">
    <text evidence="2">The sequence shown here is derived from an EMBL/GenBank/DDBJ whole genome shotgun (WGS) entry which is preliminary data.</text>
</comment>
<proteinExistence type="predicted"/>
<protein>
    <submittedName>
        <fullName evidence="2">Uncharacterized protein</fullName>
    </submittedName>
</protein>
<accession>A0AAN7KRP2</accession>
<reference evidence="2 3" key="1">
    <citation type="journal article" date="2023" name="Hortic Res">
        <title>Pangenome of water caltrop reveals structural variations and asymmetric subgenome divergence after allopolyploidization.</title>
        <authorList>
            <person name="Zhang X."/>
            <person name="Chen Y."/>
            <person name="Wang L."/>
            <person name="Yuan Y."/>
            <person name="Fang M."/>
            <person name="Shi L."/>
            <person name="Lu R."/>
            <person name="Comes H.P."/>
            <person name="Ma Y."/>
            <person name="Chen Y."/>
            <person name="Huang G."/>
            <person name="Zhou Y."/>
            <person name="Zheng Z."/>
            <person name="Qiu Y."/>
        </authorList>
    </citation>
    <scope>NUCLEOTIDE SEQUENCE [LARGE SCALE GENOMIC DNA]</scope>
    <source>
        <strain evidence="2">F231</strain>
    </source>
</reference>
<evidence type="ECO:0000313" key="3">
    <source>
        <dbReference type="Proteomes" id="UP001346149"/>
    </source>
</evidence>
<evidence type="ECO:0000313" key="2">
    <source>
        <dbReference type="EMBL" id="KAK4772062.1"/>
    </source>
</evidence>
<gene>
    <name evidence="2" type="ORF">SAY86_013837</name>
</gene>
<dbReference type="Proteomes" id="UP001346149">
    <property type="component" value="Unassembled WGS sequence"/>
</dbReference>